<evidence type="ECO:0000313" key="4">
    <source>
        <dbReference type="EMBL" id="PNP85147.1"/>
    </source>
</evidence>
<dbReference type="Pfam" id="PF12796">
    <property type="entry name" value="Ank_2"/>
    <property type="match status" value="1"/>
</dbReference>
<dbReference type="PANTHER" id="PTHR24201:SF16">
    <property type="entry name" value="ANKYRIN-1-LIKE-RELATED"/>
    <property type="match status" value="1"/>
</dbReference>
<protein>
    <submittedName>
        <fullName evidence="4">Uncharacterized protein</fullName>
    </submittedName>
</protein>
<evidence type="ECO:0000256" key="3">
    <source>
        <dbReference type="PROSITE-ProRule" id="PRU00023"/>
    </source>
</evidence>
<dbReference type="PROSITE" id="PS50297">
    <property type="entry name" value="ANK_REP_REGION"/>
    <property type="match status" value="2"/>
</dbReference>
<keyword evidence="2 3" id="KW-0040">ANK repeat</keyword>
<evidence type="ECO:0000256" key="2">
    <source>
        <dbReference type="ARBA" id="ARBA00023043"/>
    </source>
</evidence>
<dbReference type="PROSITE" id="PS50088">
    <property type="entry name" value="ANK_REPEAT"/>
    <property type="match status" value="2"/>
</dbReference>
<dbReference type="PANTHER" id="PTHR24201">
    <property type="entry name" value="ANK_REP_REGION DOMAIN-CONTAINING PROTEIN"/>
    <property type="match status" value="1"/>
</dbReference>
<dbReference type="STRING" id="42673.A0A2K0WS73"/>
<sequence length="241" mass="27331">MDTPTTTIEDFTIRYLVEDLKVDVNAGNRTGLFPIILAARTSNSKLIHYLVGHGANPNVADDQGLRPIHYAVLAAGRGQTRRLIMAGAESRVEDVYGRTPLHFAVSRDDINLTKLLLKTQPNDLKIDTKDADGWTLLMWACKRWRPTLSIIRTLITDHGADIWALSNDSKWSSLKLARRSDAGDDVKRLLEPSEDKKELITKNGIKKVWDPNLHMATKERYYDTIYCDSCKMYIVGPRYKC</sequence>
<dbReference type="InterPro" id="IPR050776">
    <property type="entry name" value="Ank_Repeat/CDKN_Inhibitor"/>
</dbReference>
<accession>A0A2K0WS73</accession>
<dbReference type="InterPro" id="IPR036770">
    <property type="entry name" value="Ankyrin_rpt-contain_sf"/>
</dbReference>
<dbReference type="OrthoDB" id="341259at2759"/>
<feature type="repeat" description="ANK" evidence="3">
    <location>
        <begin position="30"/>
        <end position="62"/>
    </location>
</feature>
<reference evidence="4 5" key="1">
    <citation type="submission" date="2017-06" db="EMBL/GenBank/DDBJ databases">
        <title>Genome of Fusarium nygamai isolate CS10214.</title>
        <authorList>
            <person name="Gardiner D.M."/>
            <person name="Obanor F."/>
            <person name="Kazan K."/>
        </authorList>
    </citation>
    <scope>NUCLEOTIDE SEQUENCE [LARGE SCALE GENOMIC DNA]</scope>
    <source>
        <strain evidence="4 5">CS10214</strain>
    </source>
</reference>
<feature type="repeat" description="ANK" evidence="3">
    <location>
        <begin position="96"/>
        <end position="118"/>
    </location>
</feature>
<keyword evidence="1" id="KW-0677">Repeat</keyword>
<dbReference type="Proteomes" id="UP000236664">
    <property type="component" value="Unassembled WGS sequence"/>
</dbReference>
<gene>
    <name evidence="4" type="ORF">FNYG_01376</name>
</gene>
<dbReference type="AlphaFoldDB" id="A0A2K0WS73"/>
<proteinExistence type="predicted"/>
<dbReference type="EMBL" id="MTQA01000028">
    <property type="protein sequence ID" value="PNP85147.1"/>
    <property type="molecule type" value="Genomic_DNA"/>
</dbReference>
<evidence type="ECO:0000313" key="5">
    <source>
        <dbReference type="Proteomes" id="UP000236664"/>
    </source>
</evidence>
<comment type="caution">
    <text evidence="4">The sequence shown here is derived from an EMBL/GenBank/DDBJ whole genome shotgun (WGS) entry which is preliminary data.</text>
</comment>
<dbReference type="SMART" id="SM00248">
    <property type="entry name" value="ANK"/>
    <property type="match status" value="3"/>
</dbReference>
<dbReference type="GO" id="GO:0005634">
    <property type="term" value="C:nucleus"/>
    <property type="evidence" value="ECO:0007669"/>
    <property type="project" value="TreeGrafter"/>
</dbReference>
<evidence type="ECO:0000256" key="1">
    <source>
        <dbReference type="ARBA" id="ARBA00022737"/>
    </source>
</evidence>
<dbReference type="InterPro" id="IPR002110">
    <property type="entry name" value="Ankyrin_rpt"/>
</dbReference>
<dbReference type="SUPFAM" id="SSF48403">
    <property type="entry name" value="Ankyrin repeat"/>
    <property type="match status" value="1"/>
</dbReference>
<keyword evidence="5" id="KW-1185">Reference proteome</keyword>
<dbReference type="Gene3D" id="1.25.40.20">
    <property type="entry name" value="Ankyrin repeat-containing domain"/>
    <property type="match status" value="2"/>
</dbReference>
<dbReference type="Pfam" id="PF13637">
    <property type="entry name" value="Ank_4"/>
    <property type="match status" value="1"/>
</dbReference>
<organism evidence="4 5">
    <name type="scientific">Gibberella nygamai</name>
    <name type="common">Bean root rot disease fungus</name>
    <name type="synonym">Fusarium nygamai</name>
    <dbReference type="NCBI Taxonomy" id="42673"/>
    <lineage>
        <taxon>Eukaryota</taxon>
        <taxon>Fungi</taxon>
        <taxon>Dikarya</taxon>
        <taxon>Ascomycota</taxon>
        <taxon>Pezizomycotina</taxon>
        <taxon>Sordariomycetes</taxon>
        <taxon>Hypocreomycetidae</taxon>
        <taxon>Hypocreales</taxon>
        <taxon>Nectriaceae</taxon>
        <taxon>Fusarium</taxon>
        <taxon>Fusarium fujikuroi species complex</taxon>
    </lineage>
</organism>
<name>A0A2K0WS73_GIBNY</name>